<dbReference type="EMBL" id="MNUO01000046">
    <property type="protein sequence ID" value="OIN97483.1"/>
    <property type="molecule type" value="Genomic_DNA"/>
</dbReference>
<evidence type="ECO:0000259" key="6">
    <source>
        <dbReference type="Pfam" id="PF17136"/>
    </source>
</evidence>
<reference evidence="7 8" key="1">
    <citation type="journal article" date="2016" name="Environ. Microbiol.">
        <title>Genomic resolution of a cold subsurface aquifer community provides metabolic insights for novel microbes adapted to high CO concentrations.</title>
        <authorList>
            <person name="Probst A.J."/>
            <person name="Castelle C.J."/>
            <person name="Singh A."/>
            <person name="Brown C.T."/>
            <person name="Anantharaman K."/>
            <person name="Sharon I."/>
            <person name="Hug L.A."/>
            <person name="Burstein D."/>
            <person name="Emerson J.B."/>
            <person name="Thomas B.C."/>
            <person name="Banfield J.F."/>
        </authorList>
    </citation>
    <scope>NUCLEOTIDE SEQUENCE [LARGE SCALE GENOMIC DNA]</scope>
    <source>
        <strain evidence="7">CG1_02_38_46</strain>
    </source>
</reference>
<dbReference type="NCBIfam" id="TIGR01079">
    <property type="entry name" value="rplX_bact"/>
    <property type="match status" value="1"/>
</dbReference>
<dbReference type="InterPro" id="IPR008991">
    <property type="entry name" value="Translation_prot_SH3-like_sf"/>
</dbReference>
<dbReference type="HAMAP" id="MF_01326_B">
    <property type="entry name" value="Ribosomal_uL24_B"/>
    <property type="match status" value="1"/>
</dbReference>
<evidence type="ECO:0000256" key="1">
    <source>
        <dbReference type="ARBA" id="ARBA00010618"/>
    </source>
</evidence>
<dbReference type="GO" id="GO:0019843">
    <property type="term" value="F:rRNA binding"/>
    <property type="evidence" value="ECO:0007669"/>
    <property type="project" value="UniProtKB-UniRule"/>
</dbReference>
<comment type="function">
    <text evidence="5">One of two assembly initiator proteins, it binds directly to the 5'-end of the 23S rRNA, where it nucleates assembly of the 50S subunit.</text>
</comment>
<dbReference type="InterPro" id="IPR057264">
    <property type="entry name" value="Ribosomal_uL24_C"/>
</dbReference>
<evidence type="ECO:0000256" key="3">
    <source>
        <dbReference type="ARBA" id="ARBA00023274"/>
    </source>
</evidence>
<dbReference type="GO" id="GO:0005840">
    <property type="term" value="C:ribosome"/>
    <property type="evidence" value="ECO:0007669"/>
    <property type="project" value="UniProtKB-KW"/>
</dbReference>
<dbReference type="PANTHER" id="PTHR12903">
    <property type="entry name" value="MITOCHONDRIAL RIBOSOMAL PROTEIN L24"/>
    <property type="match status" value="1"/>
</dbReference>
<keyword evidence="3 5" id="KW-0687">Ribonucleoprotein</keyword>
<proteinExistence type="inferred from homology"/>
<dbReference type="AlphaFoldDB" id="A0A1J4SDH9"/>
<dbReference type="Proteomes" id="UP000182278">
    <property type="component" value="Unassembled WGS sequence"/>
</dbReference>
<comment type="similarity">
    <text evidence="1 5">Belongs to the universal ribosomal protein uL24 family.</text>
</comment>
<accession>A0A1J4SDH9</accession>
<feature type="domain" description="Large ribosomal subunit protein uL24 C-terminal" evidence="6">
    <location>
        <begin position="38"/>
        <end position="102"/>
    </location>
</feature>
<dbReference type="InterPro" id="IPR003256">
    <property type="entry name" value="Ribosomal_uL24"/>
</dbReference>
<dbReference type="GO" id="GO:0006412">
    <property type="term" value="P:translation"/>
    <property type="evidence" value="ECO:0007669"/>
    <property type="project" value="UniProtKB-UniRule"/>
</dbReference>
<keyword evidence="5" id="KW-0699">rRNA-binding</keyword>
<evidence type="ECO:0000256" key="5">
    <source>
        <dbReference type="HAMAP-Rule" id="MF_01326"/>
    </source>
</evidence>
<dbReference type="Gene3D" id="2.30.30.30">
    <property type="match status" value="1"/>
</dbReference>
<evidence type="ECO:0000313" key="8">
    <source>
        <dbReference type="Proteomes" id="UP000182278"/>
    </source>
</evidence>
<dbReference type="GO" id="GO:0003735">
    <property type="term" value="F:structural constituent of ribosome"/>
    <property type="evidence" value="ECO:0007669"/>
    <property type="project" value="InterPro"/>
</dbReference>
<dbReference type="CDD" id="cd06089">
    <property type="entry name" value="KOW_RPL26"/>
    <property type="match status" value="1"/>
</dbReference>
<comment type="caution">
    <text evidence="7">The sequence shown here is derived from an EMBL/GenBank/DDBJ whole genome shotgun (WGS) entry which is preliminary data.</text>
</comment>
<sequence length="103" mass="11596">MNLKKSDLVTVISGNEKGKSGRVLLVFPGEERIIIEKVNLVKRHMRPSSEFPQGGIREKEASVHISKVMFLCPKCGQPCRLGKKNLEEGTKVRFCKKCKEVVN</sequence>
<dbReference type="Pfam" id="PF17136">
    <property type="entry name" value="ribosomal_L24"/>
    <property type="match status" value="1"/>
</dbReference>
<keyword evidence="2 5" id="KW-0689">Ribosomal protein</keyword>
<dbReference type="InterPro" id="IPR041988">
    <property type="entry name" value="Ribosomal_uL24_KOW"/>
</dbReference>
<organism evidence="7 8">
    <name type="scientific">Candidatus Desantisbacteria bacterium CG1_02_38_46</name>
    <dbReference type="NCBI Taxonomy" id="1817893"/>
    <lineage>
        <taxon>Bacteria</taxon>
        <taxon>Candidatus Desantisiibacteriota</taxon>
    </lineage>
</organism>
<dbReference type="SUPFAM" id="SSF50104">
    <property type="entry name" value="Translation proteins SH3-like domain"/>
    <property type="match status" value="1"/>
</dbReference>
<comment type="subunit">
    <text evidence="5">Part of the 50S ribosomal subunit.</text>
</comment>
<dbReference type="InterPro" id="IPR014722">
    <property type="entry name" value="Rib_uL2_dom2"/>
</dbReference>
<evidence type="ECO:0000313" key="7">
    <source>
        <dbReference type="EMBL" id="OIN97483.1"/>
    </source>
</evidence>
<evidence type="ECO:0000256" key="2">
    <source>
        <dbReference type="ARBA" id="ARBA00022980"/>
    </source>
</evidence>
<evidence type="ECO:0000256" key="4">
    <source>
        <dbReference type="ARBA" id="ARBA00035206"/>
    </source>
</evidence>
<protein>
    <recommendedName>
        <fullName evidence="4 5">Large ribosomal subunit protein uL24</fullName>
    </recommendedName>
</protein>
<comment type="function">
    <text evidence="5">One of the proteins that surrounds the polypeptide exit tunnel on the outside of the subunit.</text>
</comment>
<dbReference type="STRING" id="1817893.AUJ66_03040"/>
<keyword evidence="5" id="KW-0694">RNA-binding</keyword>
<name>A0A1J4SDH9_9BACT</name>
<gene>
    <name evidence="5" type="primary">rplX</name>
    <name evidence="7" type="ORF">AUJ66_03040</name>
</gene>
<dbReference type="GO" id="GO:1990904">
    <property type="term" value="C:ribonucleoprotein complex"/>
    <property type="evidence" value="ECO:0007669"/>
    <property type="project" value="UniProtKB-KW"/>
</dbReference>